<evidence type="ECO:0000313" key="4">
    <source>
        <dbReference type="EMBL" id="KAG5535879.1"/>
    </source>
</evidence>
<dbReference type="InterPro" id="IPR000504">
    <property type="entry name" value="RRM_dom"/>
</dbReference>
<proteinExistence type="predicted"/>
<dbReference type="AlphaFoldDB" id="A0AAV6JBC4"/>
<gene>
    <name evidence="4" type="ORF">RHGRI_023600</name>
</gene>
<dbReference type="SUPFAM" id="SSF54928">
    <property type="entry name" value="RNA-binding domain, RBD"/>
    <property type="match status" value="1"/>
</dbReference>
<dbReference type="InterPro" id="IPR035979">
    <property type="entry name" value="RBD_domain_sf"/>
</dbReference>
<keyword evidence="5" id="KW-1185">Reference proteome</keyword>
<evidence type="ECO:0000259" key="3">
    <source>
        <dbReference type="PROSITE" id="PS50102"/>
    </source>
</evidence>
<protein>
    <recommendedName>
        <fullName evidence="3">RRM domain-containing protein</fullName>
    </recommendedName>
</protein>
<evidence type="ECO:0000313" key="5">
    <source>
        <dbReference type="Proteomes" id="UP000823749"/>
    </source>
</evidence>
<dbReference type="GO" id="GO:0005634">
    <property type="term" value="C:nucleus"/>
    <property type="evidence" value="ECO:0007669"/>
    <property type="project" value="TreeGrafter"/>
</dbReference>
<reference evidence="4" key="1">
    <citation type="submission" date="2020-08" db="EMBL/GenBank/DDBJ databases">
        <title>Plant Genome Project.</title>
        <authorList>
            <person name="Zhang R.-G."/>
        </authorList>
    </citation>
    <scope>NUCLEOTIDE SEQUENCE</scope>
    <source>
        <strain evidence="4">WSP0</strain>
        <tissue evidence="4">Leaf</tissue>
    </source>
</reference>
<organism evidence="4 5">
    <name type="scientific">Rhododendron griersonianum</name>
    <dbReference type="NCBI Taxonomy" id="479676"/>
    <lineage>
        <taxon>Eukaryota</taxon>
        <taxon>Viridiplantae</taxon>
        <taxon>Streptophyta</taxon>
        <taxon>Embryophyta</taxon>
        <taxon>Tracheophyta</taxon>
        <taxon>Spermatophyta</taxon>
        <taxon>Magnoliopsida</taxon>
        <taxon>eudicotyledons</taxon>
        <taxon>Gunneridae</taxon>
        <taxon>Pentapetalae</taxon>
        <taxon>asterids</taxon>
        <taxon>Ericales</taxon>
        <taxon>Ericaceae</taxon>
        <taxon>Ericoideae</taxon>
        <taxon>Rhodoreae</taxon>
        <taxon>Rhododendron</taxon>
    </lineage>
</organism>
<feature type="region of interest" description="Disordered" evidence="2">
    <location>
        <begin position="343"/>
        <end position="421"/>
    </location>
</feature>
<evidence type="ECO:0000256" key="1">
    <source>
        <dbReference type="PROSITE-ProRule" id="PRU00176"/>
    </source>
</evidence>
<dbReference type="PANTHER" id="PTHR23099">
    <property type="entry name" value="TRANSCRIPTIONAL REGULATOR"/>
    <property type="match status" value="1"/>
</dbReference>
<name>A0AAV6JBC4_9ERIC</name>
<dbReference type="Proteomes" id="UP000823749">
    <property type="component" value="Chromosome 8"/>
</dbReference>
<sequence length="690" mass="76196">MGGGERGPHNLENDEEKDENGTTTTKETTEITTRTRIFVGDLGLNVKAEDLLNTFSCLGKLESVEIIRNQGRSFAYFDFVPSSPKSLSKLISTYNGCRWKGGRLRLEKAKEHYLLRLRKEWAEDAKFINSEPSNAGTRKTGSPEESNNILNPEKREFRLFFPKLKKVKELPFKGTGKHKYSFQRVEVPPLPVHFCDCEEHSHPSYTAKGKDFLDLEAQGGGLDKKELDMMKLVMNKLLEREYVPKTSSEGAGLVKEGDNTKPVEDLVSDENETDDITDNVTVTGSVDDLVAGENEMDNMTDEDDLVINVVAGGKKGTHLSGKWGQELNLSNEFQGKIVDELQASKDRPSEHVLKSQGRRIIASDKKRKSPPREEAHGNKFLSANQSGREGSTKKAHLHQTAQPIELESGTQPTNTNSGSKKFAWRDLAGGRGNNLFSISDIMQSTVPNREKSESDGFNVPHITECQNENTVKNINLESQSNRIEKTEELAVAQPTKSYADVNKYARGASWLQKSSWTQLVSEKRSSFSISQLLPATSLEKQEQAEPKSATNSIGGTHSKLVKTGTCASAEDSSKASGVGNKDIVTALDSSNMIVLDTIALDPEPSLPMDTIALDPKPSFPKDLQTLGETETDERTAPKKNHAAAEQLSVRNFTTDGTCLFMRSAASMREWTKAKAALSGSLKKQNKKQLI</sequence>
<feature type="region of interest" description="Disordered" evidence="2">
    <location>
        <begin position="130"/>
        <end position="149"/>
    </location>
</feature>
<feature type="compositionally biased region" description="Basic and acidic residues" evidence="2">
    <location>
        <begin position="343"/>
        <end position="353"/>
    </location>
</feature>
<accession>A0AAV6JBC4</accession>
<feature type="compositionally biased region" description="Basic and acidic residues" evidence="2">
    <location>
        <begin position="1"/>
        <end position="12"/>
    </location>
</feature>
<dbReference type="EMBL" id="JACTNZ010000008">
    <property type="protein sequence ID" value="KAG5535879.1"/>
    <property type="molecule type" value="Genomic_DNA"/>
</dbReference>
<dbReference type="InterPro" id="IPR012677">
    <property type="entry name" value="Nucleotide-bd_a/b_plait_sf"/>
</dbReference>
<feature type="domain" description="RRM" evidence="3">
    <location>
        <begin position="35"/>
        <end position="111"/>
    </location>
</feature>
<dbReference type="SMART" id="SM00360">
    <property type="entry name" value="RRM"/>
    <property type="match status" value="1"/>
</dbReference>
<dbReference type="PROSITE" id="PS50102">
    <property type="entry name" value="RRM"/>
    <property type="match status" value="1"/>
</dbReference>
<feature type="region of interest" description="Disordered" evidence="2">
    <location>
        <begin position="538"/>
        <end position="558"/>
    </location>
</feature>
<dbReference type="GO" id="GO:0003723">
    <property type="term" value="F:RNA binding"/>
    <property type="evidence" value="ECO:0007669"/>
    <property type="project" value="UniProtKB-UniRule"/>
</dbReference>
<comment type="caution">
    <text evidence="4">The sequence shown here is derived from an EMBL/GenBank/DDBJ whole genome shotgun (WGS) entry which is preliminary data.</text>
</comment>
<dbReference type="Gene3D" id="3.30.70.330">
    <property type="match status" value="1"/>
</dbReference>
<dbReference type="PANTHER" id="PTHR23099:SF0">
    <property type="entry name" value="GERM CELL NUCLEAR ACIDIC PROTEIN"/>
    <property type="match status" value="1"/>
</dbReference>
<feature type="region of interest" description="Disordered" evidence="2">
    <location>
        <begin position="1"/>
        <end position="29"/>
    </location>
</feature>
<feature type="compositionally biased region" description="Polar residues" evidence="2">
    <location>
        <begin position="408"/>
        <end position="419"/>
    </location>
</feature>
<keyword evidence="1" id="KW-0694">RNA-binding</keyword>
<evidence type="ECO:0000256" key="2">
    <source>
        <dbReference type="SAM" id="MobiDB-lite"/>
    </source>
</evidence>